<dbReference type="EMBL" id="JACCJC010000064">
    <property type="protein sequence ID" value="KAF6230853.1"/>
    <property type="molecule type" value="Genomic_DNA"/>
</dbReference>
<organism evidence="1 2">
    <name type="scientific">Letharia columbiana</name>
    <dbReference type="NCBI Taxonomy" id="112416"/>
    <lineage>
        <taxon>Eukaryota</taxon>
        <taxon>Fungi</taxon>
        <taxon>Dikarya</taxon>
        <taxon>Ascomycota</taxon>
        <taxon>Pezizomycotina</taxon>
        <taxon>Lecanoromycetes</taxon>
        <taxon>OSLEUM clade</taxon>
        <taxon>Lecanoromycetidae</taxon>
        <taxon>Lecanorales</taxon>
        <taxon>Lecanorineae</taxon>
        <taxon>Parmeliaceae</taxon>
        <taxon>Letharia</taxon>
    </lineage>
</organism>
<gene>
    <name evidence="1" type="ORF">HO173_010969</name>
</gene>
<dbReference type="GeneID" id="59292615"/>
<evidence type="ECO:0000313" key="2">
    <source>
        <dbReference type="Proteomes" id="UP000578531"/>
    </source>
</evidence>
<name>A0A8H6FLR8_9LECA</name>
<sequence length="154" mass="16946">MSYFLCAALDTPPILLVVEVEILEYRFAQSLVIPAVAAFIRTNRVFFTHTEAVLLAKDWELPFDDVDLRDSHRTHVVIIVGSRVLNILEIMSLPPSISSAFDPGISCLTSRPHVFFKGSNMRAGKQASASGSNNYDSQGTTSISTMIQSVFDGH</sequence>
<protein>
    <submittedName>
        <fullName evidence="1">Uncharacterized protein</fullName>
    </submittedName>
</protein>
<dbReference type="Proteomes" id="UP000578531">
    <property type="component" value="Unassembled WGS sequence"/>
</dbReference>
<comment type="caution">
    <text evidence="1">The sequence shown here is derived from an EMBL/GenBank/DDBJ whole genome shotgun (WGS) entry which is preliminary data.</text>
</comment>
<dbReference type="AlphaFoldDB" id="A0A8H6FLR8"/>
<reference evidence="1 2" key="1">
    <citation type="journal article" date="2020" name="Genomics">
        <title>Complete, high-quality genomes from long-read metagenomic sequencing of two wolf lichen thalli reveals enigmatic genome architecture.</title>
        <authorList>
            <person name="McKenzie S.K."/>
            <person name="Walston R.F."/>
            <person name="Allen J.L."/>
        </authorList>
    </citation>
    <scope>NUCLEOTIDE SEQUENCE [LARGE SCALE GENOMIC DNA]</scope>
    <source>
        <strain evidence="1">WasteWater2</strain>
    </source>
</reference>
<evidence type="ECO:0000313" key="1">
    <source>
        <dbReference type="EMBL" id="KAF6230853.1"/>
    </source>
</evidence>
<dbReference type="RefSeq" id="XP_037160286.1">
    <property type="nucleotide sequence ID" value="XM_037312854.1"/>
</dbReference>
<accession>A0A8H6FLR8</accession>
<proteinExistence type="predicted"/>
<keyword evidence="2" id="KW-1185">Reference proteome</keyword>